<reference evidence="13 14" key="1">
    <citation type="journal article" name="Sci. Rep.">
        <title>Telomere-to-telomere assembled and centromere annotated genomes of the two main subspecies of the button mushroom Agaricus bisporus reveal especially polymorphic chromosome ends.</title>
        <authorList>
            <person name="Sonnenberg A.S.M."/>
            <person name="Sedaghat-Telgerd N."/>
            <person name="Lavrijssen B."/>
            <person name="Ohm R.A."/>
            <person name="Hendrickx P.M."/>
            <person name="Scholtmeijer K."/>
            <person name="Baars J.J.P."/>
            <person name="van Peer A."/>
        </authorList>
    </citation>
    <scope>NUCLEOTIDE SEQUENCE [LARGE SCALE GENOMIC DNA]</scope>
    <source>
        <strain evidence="13 14">H119_p4</strain>
    </source>
</reference>
<feature type="region of interest" description="Disordered" evidence="10">
    <location>
        <begin position="1072"/>
        <end position="1221"/>
    </location>
</feature>
<accession>A0A8H7FBN3</accession>
<dbReference type="GO" id="GO:0005634">
    <property type="term" value="C:nucleus"/>
    <property type="evidence" value="ECO:0007669"/>
    <property type="project" value="UniProtKB-SubCell"/>
</dbReference>
<feature type="compositionally biased region" description="Basic and acidic residues" evidence="10">
    <location>
        <begin position="883"/>
        <end position="894"/>
    </location>
</feature>
<evidence type="ECO:0000256" key="5">
    <source>
        <dbReference type="ARBA" id="ARBA00022806"/>
    </source>
</evidence>
<keyword evidence="4" id="KW-0378">Hydrolase</keyword>
<evidence type="ECO:0000256" key="9">
    <source>
        <dbReference type="RuleBase" id="RU367027"/>
    </source>
</evidence>
<feature type="region of interest" description="Disordered" evidence="10">
    <location>
        <begin position="838"/>
        <end position="1020"/>
    </location>
</feature>
<evidence type="ECO:0000259" key="11">
    <source>
        <dbReference type="PROSITE" id="PS51192"/>
    </source>
</evidence>
<name>A0A8H7FBN3_AGABI</name>
<comment type="function">
    <text evidence="9">ATP-dependent DNA helicase involved in DNA damage repair by homologous recombination and in genome maintenance. Capable of unwinding D-loops. Plays a role in limiting crossover recombinants during mitotic DNA double-strand break (DSB) repair. Component of a FANCM-MHF complex which promotes gene conversion at blocked replication forks, probably by reversal of the stalled fork.</text>
</comment>
<keyword evidence="7" id="KW-0539">Nucleus</keyword>
<dbReference type="InterPro" id="IPR011545">
    <property type="entry name" value="DEAD/DEAH_box_helicase_dom"/>
</dbReference>
<dbReference type="CDD" id="cd18801">
    <property type="entry name" value="SF2_C_FANCM_Hef"/>
    <property type="match status" value="1"/>
</dbReference>
<dbReference type="SMART" id="SM00487">
    <property type="entry name" value="DEXDc"/>
    <property type="match status" value="1"/>
</dbReference>
<dbReference type="SUPFAM" id="SSF52540">
    <property type="entry name" value="P-loop containing nucleoside triphosphate hydrolases"/>
    <property type="match status" value="1"/>
</dbReference>
<dbReference type="InterPro" id="IPR039686">
    <property type="entry name" value="FANCM/Mph1-like_ID"/>
</dbReference>
<dbReference type="SMART" id="SM00490">
    <property type="entry name" value="HELICc"/>
    <property type="match status" value="1"/>
</dbReference>
<dbReference type="PANTHER" id="PTHR14025:SF20">
    <property type="entry name" value="FANCONI ANEMIA GROUP M PROTEIN"/>
    <property type="match status" value="1"/>
</dbReference>
<feature type="region of interest" description="Disordered" evidence="10">
    <location>
        <begin position="102"/>
        <end position="168"/>
    </location>
</feature>
<evidence type="ECO:0000313" key="14">
    <source>
        <dbReference type="Proteomes" id="UP000629468"/>
    </source>
</evidence>
<dbReference type="InterPro" id="IPR044749">
    <property type="entry name" value="FANCM_DEXDc"/>
</dbReference>
<dbReference type="GO" id="GO:0043138">
    <property type="term" value="F:3'-5' DNA helicase activity"/>
    <property type="evidence" value="ECO:0007669"/>
    <property type="project" value="InterPro"/>
</dbReference>
<evidence type="ECO:0000256" key="3">
    <source>
        <dbReference type="ARBA" id="ARBA00022741"/>
    </source>
</evidence>
<feature type="region of interest" description="Disordered" evidence="10">
    <location>
        <begin position="751"/>
        <end position="779"/>
    </location>
</feature>
<feature type="region of interest" description="Disordered" evidence="10">
    <location>
        <begin position="1240"/>
        <end position="1282"/>
    </location>
</feature>
<feature type="compositionally biased region" description="Basic residues" evidence="10">
    <location>
        <begin position="1168"/>
        <end position="1181"/>
    </location>
</feature>
<feature type="compositionally biased region" description="Basic residues" evidence="10">
    <location>
        <begin position="757"/>
        <end position="771"/>
    </location>
</feature>
<dbReference type="PANTHER" id="PTHR14025">
    <property type="entry name" value="FANCONI ANEMIA GROUP M FANCM FAMILY MEMBER"/>
    <property type="match status" value="1"/>
</dbReference>
<dbReference type="EC" id="3.6.4.12" evidence="9"/>
<dbReference type="GO" id="GO:0045003">
    <property type="term" value="P:double-strand break repair via synthesis-dependent strand annealing"/>
    <property type="evidence" value="ECO:0007669"/>
    <property type="project" value="TreeGrafter"/>
</dbReference>
<proteinExistence type="inferred from homology"/>
<feature type="domain" description="Helicase ATP-binding" evidence="11">
    <location>
        <begin position="216"/>
        <end position="384"/>
    </location>
</feature>
<dbReference type="InterPro" id="IPR014001">
    <property type="entry name" value="Helicase_ATP-bd"/>
</dbReference>
<dbReference type="Pfam" id="PF00270">
    <property type="entry name" value="DEAD"/>
    <property type="match status" value="1"/>
</dbReference>
<evidence type="ECO:0000313" key="13">
    <source>
        <dbReference type="EMBL" id="KAF7784759.1"/>
    </source>
</evidence>
<sequence>MSSDGYFDGDDEFDAAAFAQMDAIEAAYVASNPSRAPSISTNTVAPTVIKPKTPTKEASFYDLTLDLDEEEMGKLDAFIAESYANMEKPKSRLGSMRQTTLRGDILPSTPQSSEPGSSRGIARTTSSPRNIFGSKQKKTKVWDQTAFAKTGQKKKGKGRRFDESEEDEPVEFEQFPAPFVSPDVYPPPMKLKPDLLEAKHWVYPLNKPKRDFQYNIVKHSLFENTIISVPTGMGKTFIAGVVMLNYYRWFPDGKVVFVAPTRPLVTQQIHASHKSCGIPGSDAAEMTGEVPRIKREKLWREKRVFYMTPQTLMNDLTSENCDVMDIVLLIVDEAHRATGDYAYNQIVRHMMAKNPHFRLIALTATPGKDTEGVQNLVDGLHISRIEIRNEESIDLRGYMHDKNVEQHCIRMPEGIAAIRDALEQLMETFMKPLQSMGIIWPNQHAVKLHPYAARAKISTLAPHQRGFVHQLSMLGNLAQVMAYLLEATVGMAYSYLKEISEKDMDDQARKNQQTQSKKLRENILFKKTLAAFESHRSTVTGFFLNHPKMEKATDILVKYYGQMLPENDHDESEENWGRSKAMVFVTHREAVDEIVEALNSHQPMLRASRFVGQGTDKNGKKGQTQKEQLEVIDKFQKGTFNVLVATCVGEEGLDIGEVDLIICYDAQKTPIRMLQRFGRTGRERAGFVHVLLAEEREEFNLEKARLTYKEVQRAISRGDNLEFYSDVKRLLPDHIKPLPLERIMEIKPYVREETSKAKRSPKKSLTKAKRKRNDDAMRNIPDGACTGFVSVADLIVNQSKRKKVVAVNTLDDEAEDDDLDKALEAGVDGLLCVKRTKSSAYSSHPWDEDSIDKPIPSGMAERTRSEPSRSTTKPTAKSKSRKKLTETDGSEVKGKKGGKTKRKGKKKETSLSLSQQGRDDSVDRELEDNPFVKETSRTRKTRPHGSPVSPSHSRSPEIPKRRTKTYTPSPSPAHEIITPDPPDQEQLPLSPFTQMGPRLNNRNDPDDLTWVIDDDDDDPNIVILSSSPVVRMDEPHDDFIGMVDIVSSPPHEKLTRCSETQSQLMDRSVLEISSDMQSSPPRSLGTTSPETKVKKDGCSPSSVYKPPLVRTQTFESTQPVRRAVRRPVRHNLSVISSSDAEIEMPPPAQRRLHRLQDSSPEPGEQKPKQKKRKTLTKRKHNALLDYAAEHSGDDVSSGLSNSDDDVESESDRLFIKSSPMTQIPSSYDQTLIYRKSLMTQAPVDGPDFHEGPNRNKPFGRMEPRKRRRVVDSSPPPEDDEYEFGSFVVDNDAEISYLTQVD</sequence>
<dbReference type="InterPro" id="IPR001650">
    <property type="entry name" value="Helicase_C-like"/>
</dbReference>
<evidence type="ECO:0000256" key="8">
    <source>
        <dbReference type="ARBA" id="ARBA00047995"/>
    </source>
</evidence>
<dbReference type="Proteomes" id="UP000629468">
    <property type="component" value="Unassembled WGS sequence"/>
</dbReference>
<dbReference type="InterPro" id="IPR027417">
    <property type="entry name" value="P-loop_NTPase"/>
</dbReference>
<dbReference type="EMBL" id="JABXXO010000001">
    <property type="protein sequence ID" value="KAF7784759.1"/>
    <property type="molecule type" value="Genomic_DNA"/>
</dbReference>
<feature type="domain" description="Helicase C-terminal" evidence="12">
    <location>
        <begin position="568"/>
        <end position="731"/>
    </location>
</feature>
<dbReference type="GO" id="GO:0036297">
    <property type="term" value="P:interstrand cross-link repair"/>
    <property type="evidence" value="ECO:0007669"/>
    <property type="project" value="TreeGrafter"/>
</dbReference>
<dbReference type="Gene3D" id="3.40.50.300">
    <property type="entry name" value="P-loop containing nucleotide triphosphate hydrolases"/>
    <property type="match status" value="2"/>
</dbReference>
<dbReference type="Pfam" id="PF00271">
    <property type="entry name" value="Helicase_C"/>
    <property type="match status" value="1"/>
</dbReference>
<keyword evidence="6" id="KW-0067">ATP-binding</keyword>
<dbReference type="FunFam" id="3.40.50.300:FF:000861">
    <property type="entry name" value="Fanconi anemia, complementation group M"/>
    <property type="match status" value="1"/>
</dbReference>
<evidence type="ECO:0000259" key="12">
    <source>
        <dbReference type="PROSITE" id="PS51194"/>
    </source>
</evidence>
<organism evidence="13 14">
    <name type="scientific">Agaricus bisporus var. burnettii</name>
    <dbReference type="NCBI Taxonomy" id="192524"/>
    <lineage>
        <taxon>Eukaryota</taxon>
        <taxon>Fungi</taxon>
        <taxon>Dikarya</taxon>
        <taxon>Basidiomycota</taxon>
        <taxon>Agaricomycotina</taxon>
        <taxon>Agaricomycetes</taxon>
        <taxon>Agaricomycetidae</taxon>
        <taxon>Agaricales</taxon>
        <taxon>Agaricineae</taxon>
        <taxon>Agaricaceae</taxon>
        <taxon>Agaricus</taxon>
    </lineage>
</organism>
<comment type="catalytic activity">
    <reaction evidence="8 9">
        <text>ATP + H2O = ADP + phosphate + H(+)</text>
        <dbReference type="Rhea" id="RHEA:13065"/>
        <dbReference type="ChEBI" id="CHEBI:15377"/>
        <dbReference type="ChEBI" id="CHEBI:15378"/>
        <dbReference type="ChEBI" id="CHEBI:30616"/>
        <dbReference type="ChEBI" id="CHEBI:43474"/>
        <dbReference type="ChEBI" id="CHEBI:456216"/>
        <dbReference type="EC" id="3.6.4.12"/>
    </reaction>
</comment>
<keyword evidence="5" id="KW-0347">Helicase</keyword>
<evidence type="ECO:0000256" key="2">
    <source>
        <dbReference type="ARBA" id="ARBA00009889"/>
    </source>
</evidence>
<dbReference type="PROSITE" id="PS51192">
    <property type="entry name" value="HELICASE_ATP_BIND_1"/>
    <property type="match status" value="1"/>
</dbReference>
<comment type="similarity">
    <text evidence="2 9">Belongs to the DEAD box helicase family. DEAH subfamily. FANCM sub-subfamily.</text>
</comment>
<dbReference type="GO" id="GO:0000400">
    <property type="term" value="F:four-way junction DNA binding"/>
    <property type="evidence" value="ECO:0007669"/>
    <property type="project" value="TreeGrafter"/>
</dbReference>
<evidence type="ECO:0000256" key="10">
    <source>
        <dbReference type="SAM" id="MobiDB-lite"/>
    </source>
</evidence>
<dbReference type="GO" id="GO:0005524">
    <property type="term" value="F:ATP binding"/>
    <property type="evidence" value="ECO:0007669"/>
    <property type="project" value="UniProtKB-UniRule"/>
</dbReference>
<dbReference type="CDD" id="cd12091">
    <property type="entry name" value="FANCM_ID"/>
    <property type="match status" value="1"/>
</dbReference>
<evidence type="ECO:0000256" key="6">
    <source>
        <dbReference type="ARBA" id="ARBA00022840"/>
    </source>
</evidence>
<dbReference type="CDD" id="cd18033">
    <property type="entry name" value="DEXDc_FANCM"/>
    <property type="match status" value="1"/>
</dbReference>
<evidence type="ECO:0000256" key="4">
    <source>
        <dbReference type="ARBA" id="ARBA00022801"/>
    </source>
</evidence>
<keyword evidence="3" id="KW-0547">Nucleotide-binding</keyword>
<dbReference type="GO" id="GO:0016787">
    <property type="term" value="F:hydrolase activity"/>
    <property type="evidence" value="ECO:0007669"/>
    <property type="project" value="UniProtKB-KW"/>
</dbReference>
<feature type="compositionally biased region" description="Basic residues" evidence="10">
    <location>
        <begin position="895"/>
        <end position="906"/>
    </location>
</feature>
<dbReference type="GO" id="GO:0009378">
    <property type="term" value="F:four-way junction helicase activity"/>
    <property type="evidence" value="ECO:0007669"/>
    <property type="project" value="TreeGrafter"/>
</dbReference>
<gene>
    <name evidence="13" type="ORF">Agabi119p4_924</name>
</gene>
<evidence type="ECO:0000256" key="7">
    <source>
        <dbReference type="ARBA" id="ARBA00023242"/>
    </source>
</evidence>
<comment type="subcellular location">
    <subcellularLocation>
        <location evidence="1 9">Nucleus</location>
    </subcellularLocation>
</comment>
<comment type="caution">
    <text evidence="13">The sequence shown here is derived from an EMBL/GenBank/DDBJ whole genome shotgun (WGS) entry which is preliminary data.</text>
</comment>
<feature type="compositionally biased region" description="Polar residues" evidence="10">
    <location>
        <begin position="1074"/>
        <end position="1090"/>
    </location>
</feature>
<dbReference type="PROSITE" id="PS51194">
    <property type="entry name" value="HELICASE_CTER"/>
    <property type="match status" value="1"/>
</dbReference>
<protein>
    <recommendedName>
        <fullName evidence="9">ATP-dependent DNA helicase</fullName>
        <ecNumber evidence="9">3.6.4.12</ecNumber>
    </recommendedName>
</protein>
<evidence type="ECO:0000256" key="1">
    <source>
        <dbReference type="ARBA" id="ARBA00004123"/>
    </source>
</evidence>
<comment type="subunit">
    <text evidence="9">Interacts with the MHF histone-fold complex to form the FANCM-MHF complex.</text>
</comment>